<comment type="caution">
    <text evidence="2">The sequence shown here is derived from an EMBL/GenBank/DDBJ whole genome shotgun (WGS) entry which is preliminary data.</text>
</comment>
<gene>
    <name evidence="2" type="ORF">PHLCEN_2v12013</name>
</gene>
<evidence type="ECO:0000256" key="1">
    <source>
        <dbReference type="SAM" id="MobiDB-lite"/>
    </source>
</evidence>
<evidence type="ECO:0000313" key="3">
    <source>
        <dbReference type="Proteomes" id="UP000186601"/>
    </source>
</evidence>
<protein>
    <submittedName>
        <fullName evidence="2">Uncharacterized protein</fullName>
    </submittedName>
</protein>
<dbReference type="AlphaFoldDB" id="A0A1U7KT05"/>
<feature type="region of interest" description="Disordered" evidence="1">
    <location>
        <begin position="48"/>
        <end position="81"/>
    </location>
</feature>
<proteinExistence type="predicted"/>
<accession>A0A1U7KT05</accession>
<feature type="compositionally biased region" description="Polar residues" evidence="1">
    <location>
        <begin position="48"/>
        <end position="67"/>
    </location>
</feature>
<evidence type="ECO:0000313" key="2">
    <source>
        <dbReference type="EMBL" id="PSR72098.1"/>
    </source>
</evidence>
<keyword evidence="3" id="KW-1185">Reference proteome</keyword>
<dbReference type="Proteomes" id="UP000186601">
    <property type="component" value="Unassembled WGS sequence"/>
</dbReference>
<organism evidence="2 3">
    <name type="scientific">Hermanssonia centrifuga</name>
    <dbReference type="NCBI Taxonomy" id="98765"/>
    <lineage>
        <taxon>Eukaryota</taxon>
        <taxon>Fungi</taxon>
        <taxon>Dikarya</taxon>
        <taxon>Basidiomycota</taxon>
        <taxon>Agaricomycotina</taxon>
        <taxon>Agaricomycetes</taxon>
        <taxon>Polyporales</taxon>
        <taxon>Meruliaceae</taxon>
        <taxon>Hermanssonia</taxon>
    </lineage>
</organism>
<sequence>MEIRSDEAVPRALPRLRYSSMHLLPYFAPIQRASFINKRGGDAVLSEFQRQTSNQLRKGSTRSSGNRVGQECPSDSMKITL</sequence>
<name>A0A1U7KT05_9APHY</name>
<dbReference type="EMBL" id="MLYV02001214">
    <property type="protein sequence ID" value="PSR72098.1"/>
    <property type="molecule type" value="Genomic_DNA"/>
</dbReference>
<reference evidence="2 3" key="1">
    <citation type="submission" date="2018-02" db="EMBL/GenBank/DDBJ databases">
        <title>Genome sequence of the basidiomycete white-rot fungus Phlebia centrifuga.</title>
        <authorList>
            <person name="Granchi Z."/>
            <person name="Peng M."/>
            <person name="de Vries R.P."/>
            <person name="Hilden K."/>
            <person name="Makela M.R."/>
            <person name="Grigoriev I."/>
            <person name="Riley R."/>
        </authorList>
    </citation>
    <scope>NUCLEOTIDE SEQUENCE [LARGE SCALE GENOMIC DNA]</scope>
    <source>
        <strain evidence="2 3">FBCC195</strain>
    </source>
</reference>